<dbReference type="STRING" id="525909.Afer_1289"/>
<organism evidence="1 2">
    <name type="scientific">Acidimicrobium ferrooxidans (strain DSM 10331 / JCM 15462 / NBRC 103882 / ICP)</name>
    <dbReference type="NCBI Taxonomy" id="525909"/>
    <lineage>
        <taxon>Bacteria</taxon>
        <taxon>Bacillati</taxon>
        <taxon>Actinomycetota</taxon>
        <taxon>Acidimicrobiia</taxon>
        <taxon>Acidimicrobiales</taxon>
        <taxon>Acidimicrobiaceae</taxon>
        <taxon>Acidimicrobium</taxon>
    </lineage>
</organism>
<dbReference type="HOGENOM" id="CLU_2490729_0_0_11"/>
<keyword evidence="2" id="KW-1185">Reference proteome</keyword>
<accession>C7LZR1</accession>
<protein>
    <submittedName>
        <fullName evidence="1">Uncharacterized protein</fullName>
    </submittedName>
</protein>
<sequence>MGRLTKRDAEALGLVLDDEGAVTERLLDVLERHLDPVMREAVADALRHHSGSVADLAAFAIEVREVALVVAAILESSSRRDGHPPT</sequence>
<evidence type="ECO:0000313" key="1">
    <source>
        <dbReference type="EMBL" id="ACU54219.1"/>
    </source>
</evidence>
<name>C7LZR1_ACIFD</name>
<dbReference type="Proteomes" id="UP000000771">
    <property type="component" value="Chromosome"/>
</dbReference>
<reference evidence="1 2" key="1">
    <citation type="journal article" date="2009" name="Stand. Genomic Sci.">
        <title>Complete genome sequence of Acidimicrobium ferrooxidans type strain (ICP).</title>
        <authorList>
            <person name="Clum A."/>
            <person name="Nolan M."/>
            <person name="Lang E."/>
            <person name="Glavina Del Rio T."/>
            <person name="Tice H."/>
            <person name="Copeland A."/>
            <person name="Cheng J.F."/>
            <person name="Lucas S."/>
            <person name="Chen F."/>
            <person name="Bruce D."/>
            <person name="Goodwin L."/>
            <person name="Pitluck S."/>
            <person name="Ivanova N."/>
            <person name="Mavrommatis K."/>
            <person name="Mikhailova N."/>
            <person name="Pati A."/>
            <person name="Chen A."/>
            <person name="Palaniappan K."/>
            <person name="Goker M."/>
            <person name="Spring S."/>
            <person name="Land M."/>
            <person name="Hauser L."/>
            <person name="Chang Y.J."/>
            <person name="Jeffries C.C."/>
            <person name="Chain P."/>
            <person name="Bristow J."/>
            <person name="Eisen J.A."/>
            <person name="Markowitz V."/>
            <person name="Hugenholtz P."/>
            <person name="Kyrpides N.C."/>
            <person name="Klenk H.P."/>
            <person name="Lapidus A."/>
        </authorList>
    </citation>
    <scope>NUCLEOTIDE SEQUENCE [LARGE SCALE GENOMIC DNA]</scope>
    <source>
        <strain evidence="2">DSM 10331 / JCM 15462 / NBRC 103882 / ICP</strain>
    </source>
</reference>
<dbReference type="RefSeq" id="WP_015798705.1">
    <property type="nucleotide sequence ID" value="NC_013124.1"/>
</dbReference>
<dbReference type="AlphaFoldDB" id="C7LZR1"/>
<dbReference type="EMBL" id="CP001631">
    <property type="protein sequence ID" value="ACU54219.1"/>
    <property type="molecule type" value="Genomic_DNA"/>
</dbReference>
<dbReference type="KEGG" id="afo:Afer_1289"/>
<gene>
    <name evidence="1" type="ordered locus">Afer_1289</name>
</gene>
<proteinExistence type="predicted"/>
<evidence type="ECO:0000313" key="2">
    <source>
        <dbReference type="Proteomes" id="UP000000771"/>
    </source>
</evidence>